<name>G3GZV2_CRIGR</name>
<gene>
    <name evidence="1" type="ORF">I79_003399</name>
</gene>
<protein>
    <submittedName>
        <fullName evidence="1">Uncharacterized protein</fullName>
    </submittedName>
</protein>
<evidence type="ECO:0000313" key="1">
    <source>
        <dbReference type="EMBL" id="EGV99267.1"/>
    </source>
</evidence>
<dbReference type="InParanoid" id="G3GZV2"/>
<reference evidence="2" key="1">
    <citation type="journal article" date="2011" name="Nat. Biotechnol.">
        <title>The genomic sequence of the Chinese hamster ovary (CHO)-K1 cell line.</title>
        <authorList>
            <person name="Xu X."/>
            <person name="Nagarajan H."/>
            <person name="Lewis N.E."/>
            <person name="Pan S."/>
            <person name="Cai Z."/>
            <person name="Liu X."/>
            <person name="Chen W."/>
            <person name="Xie M."/>
            <person name="Wang W."/>
            <person name="Hammond S."/>
            <person name="Andersen M.R."/>
            <person name="Neff N."/>
            <person name="Passarelli B."/>
            <person name="Koh W."/>
            <person name="Fan H.C."/>
            <person name="Wang J."/>
            <person name="Gui Y."/>
            <person name="Lee K.H."/>
            <person name="Betenbaugh M.J."/>
            <person name="Quake S.R."/>
            <person name="Famili I."/>
            <person name="Palsson B.O."/>
            <person name="Wang J."/>
        </authorList>
    </citation>
    <scope>NUCLEOTIDE SEQUENCE [LARGE SCALE GENOMIC DNA]</scope>
    <source>
        <strain evidence="2">CHO K1 cell line</strain>
    </source>
</reference>
<dbReference type="EMBL" id="JH000085">
    <property type="protein sequence ID" value="EGV99267.1"/>
    <property type="molecule type" value="Genomic_DNA"/>
</dbReference>
<accession>G3GZV2</accession>
<sequence>MALRHSLIKVTDPICFLGINSFRTSHALRVRSKTPAKMKYKNEVHSLSLSTPLSEPS</sequence>
<evidence type="ECO:0000313" key="2">
    <source>
        <dbReference type="Proteomes" id="UP000001075"/>
    </source>
</evidence>
<dbReference type="Proteomes" id="UP000001075">
    <property type="component" value="Unassembled WGS sequence"/>
</dbReference>
<dbReference type="AlphaFoldDB" id="G3GZV2"/>
<proteinExistence type="predicted"/>
<organism evidence="1 2">
    <name type="scientific">Cricetulus griseus</name>
    <name type="common">Chinese hamster</name>
    <name type="synonym">Cricetulus barabensis griseus</name>
    <dbReference type="NCBI Taxonomy" id="10029"/>
    <lineage>
        <taxon>Eukaryota</taxon>
        <taxon>Metazoa</taxon>
        <taxon>Chordata</taxon>
        <taxon>Craniata</taxon>
        <taxon>Vertebrata</taxon>
        <taxon>Euteleostomi</taxon>
        <taxon>Mammalia</taxon>
        <taxon>Eutheria</taxon>
        <taxon>Euarchontoglires</taxon>
        <taxon>Glires</taxon>
        <taxon>Rodentia</taxon>
        <taxon>Myomorpha</taxon>
        <taxon>Muroidea</taxon>
        <taxon>Cricetidae</taxon>
        <taxon>Cricetinae</taxon>
        <taxon>Cricetulus</taxon>
    </lineage>
</organism>